<protein>
    <submittedName>
        <fullName evidence="1">5518_t:CDS:1</fullName>
    </submittedName>
</protein>
<evidence type="ECO:0000313" key="1">
    <source>
        <dbReference type="EMBL" id="CAG8494357.1"/>
    </source>
</evidence>
<keyword evidence="2" id="KW-1185">Reference proteome</keyword>
<dbReference type="EMBL" id="CAJVPW010001895">
    <property type="protein sequence ID" value="CAG8494357.1"/>
    <property type="molecule type" value="Genomic_DNA"/>
</dbReference>
<organism evidence="1 2">
    <name type="scientific">Cetraspora pellucida</name>
    <dbReference type="NCBI Taxonomy" id="1433469"/>
    <lineage>
        <taxon>Eukaryota</taxon>
        <taxon>Fungi</taxon>
        <taxon>Fungi incertae sedis</taxon>
        <taxon>Mucoromycota</taxon>
        <taxon>Glomeromycotina</taxon>
        <taxon>Glomeromycetes</taxon>
        <taxon>Diversisporales</taxon>
        <taxon>Gigasporaceae</taxon>
        <taxon>Cetraspora</taxon>
    </lineage>
</organism>
<reference evidence="1" key="1">
    <citation type="submission" date="2021-06" db="EMBL/GenBank/DDBJ databases">
        <authorList>
            <person name="Kallberg Y."/>
            <person name="Tangrot J."/>
            <person name="Rosling A."/>
        </authorList>
    </citation>
    <scope>NUCLEOTIDE SEQUENCE</scope>
    <source>
        <strain evidence="1">28 12/20/2015</strain>
    </source>
</reference>
<sequence length="227" mass="26386">MSTKVIKNLSIDLHLTISPGNSSSFTIHLEEGQLLIDAVRNFMDENNIPCYLEVSIMSVIESLMEESWRIDVERDTKINDESRAKQIQKELIAKYQKHTVRFNDGPLENPFPKAFHTLVHSPVPFMFDILSQLEQDYKNSIKEVMVSREKAKAETDESRQKELEYAVEAGSANAGFKKLIEMQVEESEFNQAAWESELEEMQRNQKSEYCDVVLKLYEEHQRCMTEQ</sequence>
<proteinExistence type="predicted"/>
<comment type="caution">
    <text evidence="1">The sequence shown here is derived from an EMBL/GenBank/DDBJ whole genome shotgun (WGS) entry which is preliminary data.</text>
</comment>
<gene>
    <name evidence="1" type="ORF">SPELUC_LOCUS2708</name>
</gene>
<dbReference type="Proteomes" id="UP000789366">
    <property type="component" value="Unassembled WGS sequence"/>
</dbReference>
<evidence type="ECO:0000313" key="2">
    <source>
        <dbReference type="Proteomes" id="UP000789366"/>
    </source>
</evidence>
<name>A0ACA9KUQ4_9GLOM</name>
<accession>A0ACA9KUQ4</accession>
<feature type="non-terminal residue" evidence="1">
    <location>
        <position position="227"/>
    </location>
</feature>